<keyword evidence="2" id="KW-1185">Reference proteome</keyword>
<dbReference type="AlphaFoldDB" id="A0A4D7CAM0"/>
<evidence type="ECO:0000313" key="1">
    <source>
        <dbReference type="EMBL" id="QCI80547.1"/>
    </source>
</evidence>
<gene>
    <name evidence="1" type="ORF">E6W36_08940</name>
</gene>
<sequence length="62" mass="7347">MNGDGIDDLIVGASQLRRRFSSWRCLCGLRAQRRAQRHRLDQPHRSRRLHHHRRFAGCRCGL</sequence>
<dbReference type="EMBL" id="CP039704">
    <property type="protein sequence ID" value="QCI80547.1"/>
    <property type="molecule type" value="Genomic_DNA"/>
</dbReference>
<name>A0A4D7CAM0_9SPHN</name>
<evidence type="ECO:0000313" key="2">
    <source>
        <dbReference type="Proteomes" id="UP000298714"/>
    </source>
</evidence>
<proteinExistence type="predicted"/>
<dbReference type="KEGG" id="hgn:E6W36_08940"/>
<accession>A0A4D7CAM0</accession>
<reference evidence="2" key="1">
    <citation type="submission" date="2019-04" db="EMBL/GenBank/DDBJ databases">
        <title>Complete genome sequence of Sphingomonas sp. W1-2-3.</title>
        <authorList>
            <person name="Im W.T."/>
        </authorList>
    </citation>
    <scope>NUCLEOTIDE SEQUENCE [LARGE SCALE GENOMIC DNA]</scope>
    <source>
        <strain evidence="2">W1-2-3</strain>
    </source>
</reference>
<dbReference type="Proteomes" id="UP000298714">
    <property type="component" value="Chromosome"/>
</dbReference>
<protein>
    <submittedName>
        <fullName evidence="1">Uncharacterized protein</fullName>
    </submittedName>
</protein>
<organism evidence="1 2">
    <name type="scientific">Hankyongella ginsenosidimutans</name>
    <dbReference type="NCBI Taxonomy" id="1763828"/>
    <lineage>
        <taxon>Bacteria</taxon>
        <taxon>Pseudomonadati</taxon>
        <taxon>Pseudomonadota</taxon>
        <taxon>Alphaproteobacteria</taxon>
        <taxon>Sphingomonadales</taxon>
        <taxon>Sphingomonadaceae</taxon>
        <taxon>Hankyongella</taxon>
    </lineage>
</organism>